<evidence type="ECO:0000256" key="10">
    <source>
        <dbReference type="ARBA" id="ARBA00022741"/>
    </source>
</evidence>
<protein>
    <submittedName>
        <fullName evidence="16">Histidine biosynthesis bifunctional protein HisIE</fullName>
        <ecNumber evidence="16">3.5.4.19</ecNumber>
    </submittedName>
</protein>
<evidence type="ECO:0000256" key="6">
    <source>
        <dbReference type="ARBA" id="ARBA00007731"/>
    </source>
</evidence>
<evidence type="ECO:0000256" key="5">
    <source>
        <dbReference type="ARBA" id="ARBA00005204"/>
    </source>
</evidence>
<comment type="pathway">
    <text evidence="5">Amino-acid biosynthesis; L-histidine biosynthesis; L-histidine from 5-phospho-alpha-D-ribose 1-diphosphate: step 2/9.</text>
</comment>
<keyword evidence="8" id="KW-0963">Cytoplasm</keyword>
<comment type="catalytic activity">
    <reaction evidence="1">
        <text>1-(5-phospho-beta-D-ribosyl)-5'-AMP + H2O = 1-(5-phospho-beta-D-ribosyl)-5-[(5-phospho-beta-D-ribosylamino)methylideneamino]imidazole-4-carboxamide</text>
        <dbReference type="Rhea" id="RHEA:20049"/>
        <dbReference type="ChEBI" id="CHEBI:15377"/>
        <dbReference type="ChEBI" id="CHEBI:58435"/>
        <dbReference type="ChEBI" id="CHEBI:59457"/>
        <dbReference type="EC" id="3.5.4.19"/>
    </reaction>
</comment>
<dbReference type="CDD" id="cd11534">
    <property type="entry name" value="NTP-PPase_HisIE_like"/>
    <property type="match status" value="1"/>
</dbReference>
<keyword evidence="10" id="KW-0547">Nucleotide-binding</keyword>
<dbReference type="GO" id="GO:0004635">
    <property type="term" value="F:phosphoribosyl-AMP cyclohydrolase activity"/>
    <property type="evidence" value="ECO:0007669"/>
    <property type="project" value="UniProtKB-EC"/>
</dbReference>
<dbReference type="PANTHER" id="PTHR42945">
    <property type="entry name" value="HISTIDINE BIOSYNTHESIS BIFUNCTIONAL PROTEIN"/>
    <property type="match status" value="1"/>
</dbReference>
<comment type="catalytic activity">
    <reaction evidence="2">
        <text>1-(5-phospho-beta-D-ribosyl)-ATP + H2O = 1-(5-phospho-beta-D-ribosyl)-5'-AMP + diphosphate + H(+)</text>
        <dbReference type="Rhea" id="RHEA:22828"/>
        <dbReference type="ChEBI" id="CHEBI:15377"/>
        <dbReference type="ChEBI" id="CHEBI:15378"/>
        <dbReference type="ChEBI" id="CHEBI:33019"/>
        <dbReference type="ChEBI" id="CHEBI:59457"/>
        <dbReference type="ChEBI" id="CHEBI:73183"/>
        <dbReference type="EC" id="3.6.1.31"/>
    </reaction>
</comment>
<evidence type="ECO:0000256" key="2">
    <source>
        <dbReference type="ARBA" id="ARBA00001460"/>
    </source>
</evidence>
<dbReference type="InterPro" id="IPR038019">
    <property type="entry name" value="PRib_AMP_CycHydrolase_sf"/>
</dbReference>
<comment type="similarity">
    <text evidence="7">In the N-terminal section; belongs to the PRA-CH family.</text>
</comment>
<evidence type="ECO:0000256" key="14">
    <source>
        <dbReference type="ARBA" id="ARBA00023268"/>
    </source>
</evidence>
<dbReference type="NCBIfam" id="TIGR03188">
    <property type="entry name" value="histidine_hisI"/>
    <property type="match status" value="1"/>
</dbReference>
<evidence type="ECO:0000256" key="4">
    <source>
        <dbReference type="ARBA" id="ARBA00005169"/>
    </source>
</evidence>
<name>A0ABZ0Z4C1_9CAUD</name>
<dbReference type="NCBIfam" id="NF002747">
    <property type="entry name" value="PRK02759.1"/>
    <property type="match status" value="1"/>
</dbReference>
<evidence type="ECO:0000256" key="8">
    <source>
        <dbReference type="ARBA" id="ARBA00022490"/>
    </source>
</evidence>
<sequence length="208" mass="23698">MQYTSIFNFSDIDLSKYADGLVPVIVQDVESKSVLMLGFMNEEAFSNTCKTGYLTFYSRSRKCIWQKGETSGNVLNVVSMHLDCDNDTILALVHPVGPTCHKGTKTCWGARFENFGFIGTLYNIVHNKMINGHDEKSYTSNLLTCNMDKLCNKVKEECEETIVEAKKLRVNAFLYEACDLIYHLIVLLNRMGISQEDIDNELSKRHKK</sequence>
<comment type="pathway">
    <text evidence="4">Amino-acid biosynthesis; L-histidine biosynthesis; L-histidine from 5-phospho-alpha-D-ribose 1-diphosphate: step 3/9.</text>
</comment>
<evidence type="ECO:0000256" key="11">
    <source>
        <dbReference type="ARBA" id="ARBA00022801"/>
    </source>
</evidence>
<keyword evidence="17" id="KW-1185">Reference proteome</keyword>
<proteinExistence type="inferred from homology"/>
<dbReference type="InterPro" id="IPR008179">
    <property type="entry name" value="HisE"/>
</dbReference>
<organism evidence="16 17">
    <name type="scientific">phage Lak_Megaphage_Sonny</name>
    <dbReference type="NCBI Taxonomy" id="3109229"/>
    <lineage>
        <taxon>Viruses</taxon>
        <taxon>Duplodnaviria</taxon>
        <taxon>Heunggongvirae</taxon>
        <taxon>Uroviricota</taxon>
        <taxon>Caudoviricetes</taxon>
        <taxon>Caudoviricetes code 15 clade</taxon>
    </lineage>
</organism>
<evidence type="ECO:0000256" key="12">
    <source>
        <dbReference type="ARBA" id="ARBA00022840"/>
    </source>
</evidence>
<evidence type="ECO:0000313" key="17">
    <source>
        <dbReference type="Proteomes" id="UP001358193"/>
    </source>
</evidence>
<dbReference type="SUPFAM" id="SSF101386">
    <property type="entry name" value="all-alpha NTP pyrophosphatases"/>
    <property type="match status" value="1"/>
</dbReference>
<dbReference type="Gene3D" id="3.10.20.810">
    <property type="entry name" value="Phosphoribosyl-AMP cyclohydrolase"/>
    <property type="match status" value="1"/>
</dbReference>
<evidence type="ECO:0000256" key="3">
    <source>
        <dbReference type="ARBA" id="ARBA00004496"/>
    </source>
</evidence>
<accession>A0ABZ0Z4C1</accession>
<dbReference type="InterPro" id="IPR021130">
    <property type="entry name" value="PRib-ATP_PPHydrolase-like"/>
</dbReference>
<evidence type="ECO:0000256" key="7">
    <source>
        <dbReference type="ARBA" id="ARBA00008299"/>
    </source>
</evidence>
<keyword evidence="12" id="KW-0067">ATP-binding</keyword>
<dbReference type="PANTHER" id="PTHR42945:SF9">
    <property type="entry name" value="HISTIDINE BIOSYNTHESIS BIFUNCTIONAL PROTEIN HISIE"/>
    <property type="match status" value="1"/>
</dbReference>
<evidence type="ECO:0000259" key="15">
    <source>
        <dbReference type="Pfam" id="PF01502"/>
    </source>
</evidence>
<keyword evidence="9" id="KW-0028">Amino-acid biosynthesis</keyword>
<dbReference type="Gene3D" id="1.10.287.1080">
    <property type="entry name" value="MazG-like"/>
    <property type="match status" value="1"/>
</dbReference>
<evidence type="ECO:0000256" key="1">
    <source>
        <dbReference type="ARBA" id="ARBA00000024"/>
    </source>
</evidence>
<dbReference type="InterPro" id="IPR023019">
    <property type="entry name" value="His_synth_HisIE"/>
</dbReference>
<dbReference type="Pfam" id="PF01502">
    <property type="entry name" value="PRA-CH"/>
    <property type="match status" value="1"/>
</dbReference>
<keyword evidence="14" id="KW-0511">Multifunctional enzyme</keyword>
<comment type="subcellular location">
    <subcellularLocation>
        <location evidence="3">Cytoplasm</location>
    </subcellularLocation>
</comment>
<dbReference type="SUPFAM" id="SSF141734">
    <property type="entry name" value="HisI-like"/>
    <property type="match status" value="1"/>
</dbReference>
<dbReference type="EMBL" id="OR769223">
    <property type="protein sequence ID" value="WQJ53531.1"/>
    <property type="molecule type" value="Genomic_DNA"/>
</dbReference>
<evidence type="ECO:0000256" key="9">
    <source>
        <dbReference type="ARBA" id="ARBA00022605"/>
    </source>
</evidence>
<dbReference type="HAMAP" id="MF_01019">
    <property type="entry name" value="HisIE"/>
    <property type="match status" value="1"/>
</dbReference>
<keyword evidence="13" id="KW-0368">Histidine biosynthesis</keyword>
<keyword evidence="11 16" id="KW-0378">Hydrolase</keyword>
<dbReference type="Pfam" id="PF01503">
    <property type="entry name" value="PRA-PH"/>
    <property type="match status" value="1"/>
</dbReference>
<dbReference type="Proteomes" id="UP001358193">
    <property type="component" value="Segment"/>
</dbReference>
<feature type="domain" description="Phosphoribosyl-AMP cyclohydrolase" evidence="15">
    <location>
        <begin position="36"/>
        <end position="108"/>
    </location>
</feature>
<evidence type="ECO:0000256" key="13">
    <source>
        <dbReference type="ARBA" id="ARBA00023102"/>
    </source>
</evidence>
<reference evidence="16 17" key="1">
    <citation type="submission" date="2023-11" db="EMBL/GenBank/DDBJ databases">
        <authorList>
            <person name="Cook R."/>
            <person name="Crisci M."/>
            <person name="Pye H."/>
            <person name="Adriaenssens E."/>
            <person name="Santini J."/>
        </authorList>
    </citation>
    <scope>NUCLEOTIDE SEQUENCE [LARGE SCALE GENOMIC DNA]</scope>
    <source>
        <strain evidence="16">Lak_Megaphage_Sonny</strain>
    </source>
</reference>
<evidence type="ECO:0000313" key="16">
    <source>
        <dbReference type="EMBL" id="WQJ53531.1"/>
    </source>
</evidence>
<dbReference type="InterPro" id="IPR002496">
    <property type="entry name" value="PRib_AMP_CycHydrolase_dom"/>
</dbReference>
<comment type="similarity">
    <text evidence="6">In the C-terminal section; belongs to the PRA-PH family.</text>
</comment>
<dbReference type="EC" id="3.5.4.19" evidence="16"/>
<dbReference type="NCBIfam" id="NF000768">
    <property type="entry name" value="PRK00051.1"/>
    <property type="match status" value="1"/>
</dbReference>